<comment type="caution">
    <text evidence="8">Lacks conserved residue(s) required for the propagation of feature annotation.</text>
</comment>
<evidence type="ECO:0000256" key="6">
    <source>
        <dbReference type="ARBA" id="ARBA00022989"/>
    </source>
</evidence>
<dbReference type="AlphaFoldDB" id="A0A197KB24"/>
<evidence type="ECO:0000256" key="3">
    <source>
        <dbReference type="ARBA" id="ARBA00009386"/>
    </source>
</evidence>
<proteinExistence type="inferred from homology"/>
<evidence type="ECO:0000313" key="10">
    <source>
        <dbReference type="Proteomes" id="UP000078512"/>
    </source>
</evidence>
<comment type="similarity">
    <text evidence="3 8">Belongs to the DAD/OST2 family.</text>
</comment>
<keyword evidence="7 8" id="KW-0472">Membrane</keyword>
<gene>
    <name evidence="9" type="ORF">K457DRAFT_133964</name>
</gene>
<keyword evidence="10" id="KW-1185">Reference proteome</keyword>
<feature type="transmembrane region" description="Helical" evidence="8">
    <location>
        <begin position="29"/>
        <end position="48"/>
    </location>
</feature>
<sequence>MNDIKTAANSLLTAYIKDTPKSLKLIDSYMVYVLLTGIIQFVYVVIAGTFPNNAFLAGFISTVASFVLAANLRIQTNPKNASQFPTTSPERAFADFLACNVVVHFAVANFLG</sequence>
<dbReference type="PIRSF" id="PIRSF005588">
    <property type="entry name" value="DAD"/>
    <property type="match status" value="1"/>
</dbReference>
<evidence type="ECO:0000256" key="8">
    <source>
        <dbReference type="RuleBase" id="RU361136"/>
    </source>
</evidence>
<dbReference type="EMBL" id="KV442020">
    <property type="protein sequence ID" value="OAQ33594.1"/>
    <property type="molecule type" value="Genomic_DNA"/>
</dbReference>
<comment type="function">
    <text evidence="8">Subunit of the oligosaccharyl transferase (OST) complex that catalyzes the initial transfer of a defined glycan (Glc(3)Man(9)GlcNAc(2) in eukaryotes) from the lipid carrier dolichol-pyrophosphate to an asparagine residue within an Asn-X-Ser/Thr consensus motif in nascent polypeptide chains, the first step in protein N-glycosylation. N-glycosylation occurs cotranslationally and the complex associates with the Sec61 complex at the channel-forming translocon complex that mediates protein translocation across the endoplasmic reticulum (ER). All subunits are required for a maximal enzyme activity.</text>
</comment>
<keyword evidence="6 8" id="KW-1133">Transmembrane helix</keyword>
<accession>A0A197KB24</accession>
<dbReference type="PANTHER" id="PTHR10705">
    <property type="entry name" value="DOLICHYL-DIPHOSPHOOLIGOSACCHARIDE--PROTEIN GLYCOSYLTRANSFERASE SUBUNIT DAD1"/>
    <property type="match status" value="1"/>
</dbReference>
<dbReference type="Pfam" id="PF02109">
    <property type="entry name" value="DAD"/>
    <property type="match status" value="1"/>
</dbReference>
<protein>
    <recommendedName>
        <fullName evidence="8">Dolichyl-diphosphooligosaccharide--protein glycosyltransferase subunit OST2</fullName>
        <shortName evidence="8">Oligosaccharyl transferase subunit OST2</shortName>
    </recommendedName>
</protein>
<dbReference type="InterPro" id="IPR003038">
    <property type="entry name" value="DAD/Ost2"/>
</dbReference>
<dbReference type="UniPathway" id="UPA00378"/>
<comment type="pathway">
    <text evidence="2 8">Protein modification; protein glycosylation.</text>
</comment>
<organism evidence="9 10">
    <name type="scientific">Linnemannia elongata AG-77</name>
    <dbReference type="NCBI Taxonomy" id="1314771"/>
    <lineage>
        <taxon>Eukaryota</taxon>
        <taxon>Fungi</taxon>
        <taxon>Fungi incertae sedis</taxon>
        <taxon>Mucoromycota</taxon>
        <taxon>Mortierellomycotina</taxon>
        <taxon>Mortierellomycetes</taxon>
        <taxon>Mortierellales</taxon>
        <taxon>Mortierellaceae</taxon>
        <taxon>Linnemannia</taxon>
    </lineage>
</organism>
<comment type="subunit">
    <text evidence="8">Component of the oligosaccharyltransferase (OST) complex.</text>
</comment>
<evidence type="ECO:0000256" key="5">
    <source>
        <dbReference type="ARBA" id="ARBA00022824"/>
    </source>
</evidence>
<keyword evidence="4 8" id="KW-0812">Transmembrane</keyword>
<dbReference type="GO" id="GO:0008250">
    <property type="term" value="C:oligosaccharyltransferase complex"/>
    <property type="evidence" value="ECO:0007669"/>
    <property type="project" value="EnsemblFungi"/>
</dbReference>
<evidence type="ECO:0000256" key="4">
    <source>
        <dbReference type="ARBA" id="ARBA00022692"/>
    </source>
</evidence>
<dbReference type="OrthoDB" id="445566at2759"/>
<reference evidence="9 10" key="1">
    <citation type="submission" date="2016-05" db="EMBL/GenBank/DDBJ databases">
        <title>Genome sequencing reveals origins of a unique bacterial endosymbiosis in the earliest lineages of terrestrial Fungi.</title>
        <authorList>
            <consortium name="DOE Joint Genome Institute"/>
            <person name="Uehling J."/>
            <person name="Gryganskyi A."/>
            <person name="Hameed K."/>
            <person name="Tschaplinski T."/>
            <person name="Misztal P."/>
            <person name="Wu S."/>
            <person name="Desiro A."/>
            <person name="Vande Pol N."/>
            <person name="Du Z.-Y."/>
            <person name="Zienkiewicz A."/>
            <person name="Zienkiewicz K."/>
            <person name="Morin E."/>
            <person name="Tisserant E."/>
            <person name="Splivallo R."/>
            <person name="Hainaut M."/>
            <person name="Henrissat B."/>
            <person name="Ohm R."/>
            <person name="Kuo A."/>
            <person name="Yan J."/>
            <person name="Lipzen A."/>
            <person name="Nolan M."/>
            <person name="Labutti K."/>
            <person name="Barry K."/>
            <person name="Goldstein A."/>
            <person name="Labbe J."/>
            <person name="Schadt C."/>
            <person name="Tuskan G."/>
            <person name="Grigoriev I."/>
            <person name="Martin F."/>
            <person name="Vilgalys R."/>
            <person name="Bonito G."/>
        </authorList>
    </citation>
    <scope>NUCLEOTIDE SEQUENCE [LARGE SCALE GENOMIC DNA]</scope>
    <source>
        <strain evidence="9 10">AG-77</strain>
    </source>
</reference>
<comment type="subcellular location">
    <subcellularLocation>
        <location evidence="1 8">Endoplasmic reticulum membrane</location>
        <topology evidence="1 8">Multi-pass membrane protein</topology>
    </subcellularLocation>
</comment>
<dbReference type="PANTHER" id="PTHR10705:SF0">
    <property type="entry name" value="DOLICHYL-DIPHOSPHOOLIGOSACCHARIDE--PROTEIN GLYCOSYLTRANSFERASE SUBUNIT DAD1"/>
    <property type="match status" value="1"/>
</dbReference>
<keyword evidence="5 8" id="KW-0256">Endoplasmic reticulum</keyword>
<evidence type="ECO:0000256" key="2">
    <source>
        <dbReference type="ARBA" id="ARBA00004922"/>
    </source>
</evidence>
<evidence type="ECO:0000256" key="1">
    <source>
        <dbReference type="ARBA" id="ARBA00004477"/>
    </source>
</evidence>
<name>A0A197KB24_9FUNG</name>
<dbReference type="STRING" id="1314771.A0A197KB24"/>
<feature type="transmembrane region" description="Helical" evidence="8">
    <location>
        <begin position="54"/>
        <end position="72"/>
    </location>
</feature>
<dbReference type="GO" id="GO:0006487">
    <property type="term" value="P:protein N-linked glycosylation"/>
    <property type="evidence" value="ECO:0007669"/>
    <property type="project" value="EnsemblFungi"/>
</dbReference>
<dbReference type="Proteomes" id="UP000078512">
    <property type="component" value="Unassembled WGS sequence"/>
</dbReference>
<evidence type="ECO:0000313" key="9">
    <source>
        <dbReference type="EMBL" id="OAQ33594.1"/>
    </source>
</evidence>
<evidence type="ECO:0000256" key="7">
    <source>
        <dbReference type="ARBA" id="ARBA00023136"/>
    </source>
</evidence>